<dbReference type="EMBL" id="JAUHQB010000003">
    <property type="protein sequence ID" value="MDN4483103.1"/>
    <property type="molecule type" value="Genomic_DNA"/>
</dbReference>
<protein>
    <submittedName>
        <fullName evidence="3">TFIIB-type zinc ribbon-containing protein</fullName>
    </submittedName>
</protein>
<feature type="compositionally biased region" description="Pro residues" evidence="1">
    <location>
        <begin position="14"/>
        <end position="24"/>
    </location>
</feature>
<proteinExistence type="predicted"/>
<name>A0AB35MH61_9MICO</name>
<evidence type="ECO:0000256" key="1">
    <source>
        <dbReference type="SAM" id="MobiDB-lite"/>
    </source>
</evidence>
<dbReference type="PANTHER" id="PTHR37826:SF3">
    <property type="entry name" value="J DOMAIN-CONTAINING PROTEIN"/>
    <property type="match status" value="1"/>
</dbReference>
<feature type="region of interest" description="Disordered" evidence="1">
    <location>
        <begin position="1"/>
        <end position="33"/>
    </location>
</feature>
<dbReference type="AlphaFoldDB" id="A0AB35MH61"/>
<dbReference type="Proteomes" id="UP001172756">
    <property type="component" value="Unassembled WGS sequence"/>
</dbReference>
<dbReference type="RefSeq" id="WP_301160052.1">
    <property type="nucleotide sequence ID" value="NZ_JAUHQB010000003.1"/>
</dbReference>
<evidence type="ECO:0000313" key="3">
    <source>
        <dbReference type="EMBL" id="MDN4483103.1"/>
    </source>
</evidence>
<organism evidence="3 4">
    <name type="scientific">Demequina lignilytica</name>
    <dbReference type="NCBI Taxonomy" id="3051663"/>
    <lineage>
        <taxon>Bacteria</taxon>
        <taxon>Bacillati</taxon>
        <taxon>Actinomycetota</taxon>
        <taxon>Actinomycetes</taxon>
        <taxon>Micrococcales</taxon>
        <taxon>Demequinaceae</taxon>
        <taxon>Demequina</taxon>
    </lineage>
</organism>
<feature type="transmembrane region" description="Helical" evidence="2">
    <location>
        <begin position="389"/>
        <end position="409"/>
    </location>
</feature>
<dbReference type="PANTHER" id="PTHR37826">
    <property type="entry name" value="FLOTILLIN BAND_7_5 DOMAIN PROTEIN"/>
    <property type="match status" value="1"/>
</dbReference>
<accession>A0AB35MH61</accession>
<keyword evidence="2" id="KW-0812">Transmembrane</keyword>
<evidence type="ECO:0000256" key="2">
    <source>
        <dbReference type="SAM" id="Phobius"/>
    </source>
</evidence>
<sequence>MTTPDQGGAAPEPGWTPEPLPEPAGPAENATPAGAKDGLVRCARCGATDVAYRPETGKLVCEFCRYEWTEARLDEAMGLSEGIADLRGRTLSTASADITDDETLMTFKCSGCGAEVVVDTARSLQARCHWCKHVLSINNRIPNGAVPDGILPFSVTREQAMESIAAFVAKRKSFAHPEFEKTFRPENVMGVYIPYMTVDGKVTARLDGTGEIGRGRVKVGENNYEYKVDRYAVARELDLEIDDVIVETSASKADIHATESTNNIINSILPFDVKNIVRFNASFLGDEYTSERRDMDVDHADDAAYAHMLTIARGSAAASVGRYDRGVRWEQEQLSVTGTRWTSVLLPVWLYGFEERGRHGSVTHYLAVNGRSRATMGSVPINTSKARRVAFGVAAAASVVTWPIAFLIMRGI</sequence>
<reference evidence="3 4" key="1">
    <citation type="submission" date="2023-06" db="EMBL/GenBank/DDBJ databases">
        <title>SYSU T0a273.</title>
        <authorList>
            <person name="Gao L."/>
            <person name="Fang B.-Z."/>
            <person name="Li W.-J."/>
        </authorList>
    </citation>
    <scope>NUCLEOTIDE SEQUENCE [LARGE SCALE GENOMIC DNA]</scope>
    <source>
        <strain evidence="3 4">SYSU T0a273</strain>
    </source>
</reference>
<comment type="caution">
    <text evidence="3">The sequence shown here is derived from an EMBL/GenBank/DDBJ whole genome shotgun (WGS) entry which is preliminary data.</text>
</comment>
<gene>
    <name evidence="3" type="ORF">QQ002_06080</name>
</gene>
<keyword evidence="2" id="KW-0472">Membrane</keyword>
<evidence type="ECO:0000313" key="4">
    <source>
        <dbReference type="Proteomes" id="UP001172756"/>
    </source>
</evidence>
<keyword evidence="2" id="KW-1133">Transmembrane helix</keyword>